<organism evidence="2">
    <name type="scientific">Anguilla anguilla</name>
    <name type="common">European freshwater eel</name>
    <name type="synonym">Muraena anguilla</name>
    <dbReference type="NCBI Taxonomy" id="7936"/>
    <lineage>
        <taxon>Eukaryota</taxon>
        <taxon>Metazoa</taxon>
        <taxon>Chordata</taxon>
        <taxon>Craniata</taxon>
        <taxon>Vertebrata</taxon>
        <taxon>Euteleostomi</taxon>
        <taxon>Actinopterygii</taxon>
        <taxon>Neopterygii</taxon>
        <taxon>Teleostei</taxon>
        <taxon>Anguilliformes</taxon>
        <taxon>Anguillidae</taxon>
        <taxon>Anguilla</taxon>
    </lineage>
</organism>
<dbReference type="EMBL" id="GBXM01053967">
    <property type="protein sequence ID" value="JAH54610.1"/>
    <property type="molecule type" value="Transcribed_RNA"/>
</dbReference>
<keyword evidence="1" id="KW-0812">Transmembrane</keyword>
<keyword evidence="1" id="KW-1133">Transmembrane helix</keyword>
<sequence length="55" mass="6308">MPAALVQMEHHAPFYAVEIKIYFAALELHPPSAYVMFTVMIIILAQTNVKTVKRY</sequence>
<dbReference type="AlphaFoldDB" id="A0A0E9TP00"/>
<protein>
    <submittedName>
        <fullName evidence="2">Uncharacterized protein</fullName>
    </submittedName>
</protein>
<keyword evidence="1" id="KW-0472">Membrane</keyword>
<accession>A0A0E9TP00</accession>
<evidence type="ECO:0000256" key="1">
    <source>
        <dbReference type="SAM" id="Phobius"/>
    </source>
</evidence>
<name>A0A0E9TP00_ANGAN</name>
<reference evidence="2" key="1">
    <citation type="submission" date="2014-11" db="EMBL/GenBank/DDBJ databases">
        <authorList>
            <person name="Amaro Gonzalez C."/>
        </authorList>
    </citation>
    <scope>NUCLEOTIDE SEQUENCE</scope>
</reference>
<feature type="transmembrane region" description="Helical" evidence="1">
    <location>
        <begin position="32"/>
        <end position="49"/>
    </location>
</feature>
<evidence type="ECO:0000313" key="2">
    <source>
        <dbReference type="EMBL" id="JAH54610.1"/>
    </source>
</evidence>
<proteinExistence type="predicted"/>
<reference evidence="2" key="2">
    <citation type="journal article" date="2015" name="Fish Shellfish Immunol.">
        <title>Early steps in the European eel (Anguilla anguilla)-Vibrio vulnificus interaction in the gills: Role of the RtxA13 toxin.</title>
        <authorList>
            <person name="Callol A."/>
            <person name="Pajuelo D."/>
            <person name="Ebbesson L."/>
            <person name="Teles M."/>
            <person name="MacKenzie S."/>
            <person name="Amaro C."/>
        </authorList>
    </citation>
    <scope>NUCLEOTIDE SEQUENCE</scope>
</reference>